<protein>
    <submittedName>
        <fullName evidence="1">Uncharacterized protein</fullName>
    </submittedName>
</protein>
<reference evidence="1" key="2">
    <citation type="journal article" date="2022" name="New Phytol.">
        <title>Evolutionary transition to the ectomycorrhizal habit in the genomes of a hyperdiverse lineage of mushroom-forming fungi.</title>
        <authorList>
            <person name="Looney B."/>
            <person name="Miyauchi S."/>
            <person name="Morin E."/>
            <person name="Drula E."/>
            <person name="Courty P.E."/>
            <person name="Kohler A."/>
            <person name="Kuo A."/>
            <person name="LaButti K."/>
            <person name="Pangilinan J."/>
            <person name="Lipzen A."/>
            <person name="Riley R."/>
            <person name="Andreopoulos W."/>
            <person name="He G."/>
            <person name="Johnson J."/>
            <person name="Nolan M."/>
            <person name="Tritt A."/>
            <person name="Barry K.W."/>
            <person name="Grigoriev I.V."/>
            <person name="Nagy L.G."/>
            <person name="Hibbett D."/>
            <person name="Henrissat B."/>
            <person name="Matheny P.B."/>
            <person name="Labbe J."/>
            <person name="Martin F.M."/>
        </authorList>
    </citation>
    <scope>NUCLEOTIDE SEQUENCE</scope>
    <source>
        <strain evidence="1">HHB10654</strain>
    </source>
</reference>
<dbReference type="Proteomes" id="UP000814140">
    <property type="component" value="Unassembled WGS sequence"/>
</dbReference>
<sequence length="72" mass="8068">MAPEHAAPRHRAFSQPAIATAIALRYHLEISKRGEIESYPTFMPARPANSSPKRATSPSQTLKCPRYHPRSQ</sequence>
<evidence type="ECO:0000313" key="2">
    <source>
        <dbReference type="Proteomes" id="UP000814140"/>
    </source>
</evidence>
<organism evidence="1 2">
    <name type="scientific">Artomyces pyxidatus</name>
    <dbReference type="NCBI Taxonomy" id="48021"/>
    <lineage>
        <taxon>Eukaryota</taxon>
        <taxon>Fungi</taxon>
        <taxon>Dikarya</taxon>
        <taxon>Basidiomycota</taxon>
        <taxon>Agaricomycotina</taxon>
        <taxon>Agaricomycetes</taxon>
        <taxon>Russulales</taxon>
        <taxon>Auriscalpiaceae</taxon>
        <taxon>Artomyces</taxon>
    </lineage>
</organism>
<dbReference type="EMBL" id="MU277209">
    <property type="protein sequence ID" value="KAI0062023.1"/>
    <property type="molecule type" value="Genomic_DNA"/>
</dbReference>
<evidence type="ECO:0000313" key="1">
    <source>
        <dbReference type="EMBL" id="KAI0062023.1"/>
    </source>
</evidence>
<proteinExistence type="predicted"/>
<gene>
    <name evidence="1" type="ORF">BV25DRAFT_1825891</name>
</gene>
<accession>A0ACB8SZS2</accession>
<comment type="caution">
    <text evidence="1">The sequence shown here is derived from an EMBL/GenBank/DDBJ whole genome shotgun (WGS) entry which is preliminary data.</text>
</comment>
<reference evidence="1" key="1">
    <citation type="submission" date="2021-03" db="EMBL/GenBank/DDBJ databases">
        <authorList>
            <consortium name="DOE Joint Genome Institute"/>
            <person name="Ahrendt S."/>
            <person name="Looney B.P."/>
            <person name="Miyauchi S."/>
            <person name="Morin E."/>
            <person name="Drula E."/>
            <person name="Courty P.E."/>
            <person name="Chicoki N."/>
            <person name="Fauchery L."/>
            <person name="Kohler A."/>
            <person name="Kuo A."/>
            <person name="Labutti K."/>
            <person name="Pangilinan J."/>
            <person name="Lipzen A."/>
            <person name="Riley R."/>
            <person name="Andreopoulos W."/>
            <person name="He G."/>
            <person name="Johnson J."/>
            <person name="Barry K.W."/>
            <person name="Grigoriev I.V."/>
            <person name="Nagy L."/>
            <person name="Hibbett D."/>
            <person name="Henrissat B."/>
            <person name="Matheny P.B."/>
            <person name="Labbe J."/>
            <person name="Martin F."/>
        </authorList>
    </citation>
    <scope>NUCLEOTIDE SEQUENCE</scope>
    <source>
        <strain evidence="1">HHB10654</strain>
    </source>
</reference>
<name>A0ACB8SZS2_9AGAM</name>
<keyword evidence="2" id="KW-1185">Reference proteome</keyword>